<dbReference type="SUPFAM" id="SSF56281">
    <property type="entry name" value="Metallo-hydrolase/oxidoreductase"/>
    <property type="match status" value="1"/>
</dbReference>
<proteinExistence type="inferred from homology"/>
<dbReference type="PANTHER" id="PTHR42951">
    <property type="entry name" value="METALLO-BETA-LACTAMASE DOMAIN-CONTAINING"/>
    <property type="match status" value="1"/>
</dbReference>
<evidence type="ECO:0000259" key="2">
    <source>
        <dbReference type="SMART" id="SM00849"/>
    </source>
</evidence>
<dbReference type="InterPro" id="IPR036866">
    <property type="entry name" value="RibonucZ/Hydroxyglut_hydro"/>
</dbReference>
<evidence type="ECO:0000313" key="4">
    <source>
        <dbReference type="Proteomes" id="UP000630805"/>
    </source>
</evidence>
<dbReference type="InterPro" id="IPR001279">
    <property type="entry name" value="Metallo-B-lactamas"/>
</dbReference>
<comment type="caution">
    <text evidence="3">The sequence shown here is derived from an EMBL/GenBank/DDBJ whole genome shotgun (WGS) entry which is preliminary data.</text>
</comment>
<dbReference type="NCBIfam" id="TIGR04559">
    <property type="entry name" value="SoxH_rel_PQQ_2"/>
    <property type="match status" value="1"/>
</dbReference>
<accession>A0ABX2PRD1</accession>
<evidence type="ECO:0000313" key="3">
    <source>
        <dbReference type="EMBL" id="NVO56696.1"/>
    </source>
</evidence>
<name>A0ABX2PRD1_9RHOB</name>
<dbReference type="SMART" id="SM00849">
    <property type="entry name" value="Lactamase_B"/>
    <property type="match status" value="1"/>
</dbReference>
<dbReference type="CDD" id="cd16282">
    <property type="entry name" value="metallo-hydrolase-like_MBL-fold"/>
    <property type="match status" value="1"/>
</dbReference>
<dbReference type="InterPro" id="IPR050855">
    <property type="entry name" value="NDM-1-like"/>
</dbReference>
<comment type="similarity">
    <text evidence="1">Belongs to the metallo-beta-lactamase superfamily. Class-B beta-lactamase family.</text>
</comment>
<dbReference type="InterPro" id="IPR030829">
    <property type="entry name" value="SoxH-rel_PQQ_2"/>
</dbReference>
<keyword evidence="4" id="KW-1185">Reference proteome</keyword>
<gene>
    <name evidence="3" type="ORF">HW561_12965</name>
</gene>
<dbReference type="Pfam" id="PF00753">
    <property type="entry name" value="Lactamase_B"/>
    <property type="match status" value="1"/>
</dbReference>
<reference evidence="3 4" key="1">
    <citation type="submission" date="2020-06" db="EMBL/GenBank/DDBJ databases">
        <authorList>
            <person name="Cao W.R."/>
        </authorList>
    </citation>
    <scope>NUCLEOTIDE SEQUENCE [LARGE SCALE GENOMIC DNA]</scope>
    <source>
        <strain evidence="3 4">B1Z28</strain>
    </source>
</reference>
<dbReference type="EMBL" id="JABXWT010000006">
    <property type="protein sequence ID" value="NVO56696.1"/>
    <property type="molecule type" value="Genomic_DNA"/>
</dbReference>
<evidence type="ECO:0000256" key="1">
    <source>
        <dbReference type="ARBA" id="ARBA00005250"/>
    </source>
</evidence>
<organism evidence="3 4">
    <name type="scientific">Ruegeria haliotis</name>
    <dbReference type="NCBI Taxonomy" id="2747601"/>
    <lineage>
        <taxon>Bacteria</taxon>
        <taxon>Pseudomonadati</taxon>
        <taxon>Pseudomonadota</taxon>
        <taxon>Alphaproteobacteria</taxon>
        <taxon>Rhodobacterales</taxon>
        <taxon>Roseobacteraceae</taxon>
        <taxon>Ruegeria</taxon>
    </lineage>
</organism>
<dbReference type="RefSeq" id="WP_176865392.1">
    <property type="nucleotide sequence ID" value="NZ_JABXWT010000006.1"/>
</dbReference>
<dbReference type="Proteomes" id="UP000630805">
    <property type="component" value="Unassembled WGS sequence"/>
</dbReference>
<dbReference type="Gene3D" id="3.60.15.10">
    <property type="entry name" value="Ribonuclease Z/Hydroxyacylglutathione hydrolase-like"/>
    <property type="match status" value="1"/>
</dbReference>
<dbReference type="PANTHER" id="PTHR42951:SF4">
    <property type="entry name" value="ACYL-COENZYME A THIOESTERASE MBLAC2"/>
    <property type="match status" value="1"/>
</dbReference>
<protein>
    <submittedName>
        <fullName evidence="3">Quinoprotein relay system zinc metallohydrolase 2</fullName>
    </submittedName>
</protein>
<sequence length="344" mass="37231">MFEAVIMMCLEVAEGPCRKQLLPGYEAETHALCEQQLGANPPVVERERAKGPAYCQPVGSVLDFQQAAPGVFIHRGRVAEPDKTNLGDVSNIGFVIGDDSVAVIDTGSAPWMGEAIWRAIRARTEKPVSHVILTHIHPDHVLGTTPLRQAGAQVVAHSGLERALLDRQGNYIESLSTLIGLDAVVGVGPIPVDHPVEAADEIDLGNRLLTLRAWPTAHTGTDLTILDQTSGILFTGDLVFHQHTPALDGRLLGWQEVLTEMSGMDVTQIVPGHGGPVLSWPDGAADMLRYLDVLETDTRAAVESGQRLGDAVETIAQSEADHWDLFEAYNPRNATVAFTELEWE</sequence>
<feature type="domain" description="Metallo-beta-lactamase" evidence="2">
    <location>
        <begin position="89"/>
        <end position="273"/>
    </location>
</feature>